<dbReference type="EMBL" id="AP018045">
    <property type="protein sequence ID" value="BAX53328.1"/>
    <property type="molecule type" value="Genomic_DNA"/>
</dbReference>
<reference evidence="8" key="2">
    <citation type="submission" date="2017-05" db="EMBL/GenBank/DDBJ databases">
        <title>Whole genome sequence of fish pathogenic bacteria, Photobacterium damselae subsp. piscicida, strain 91-197, isolated from hybrid striped bass (Morone sp.) in USA.</title>
        <authorList>
            <person name="Teru Y."/>
            <person name="Hikima J."/>
            <person name="Kono T."/>
            <person name="Sakai M."/>
            <person name="Takano T."/>
            <person name="Hawke J.P."/>
            <person name="Takeyama H."/>
            <person name="Aoki T."/>
        </authorList>
    </citation>
    <scope>NUCLEOTIDE SEQUENCE [LARGE SCALE GENOMIC DNA]</scope>
    <source>
        <strain evidence="8">91-197</strain>
    </source>
</reference>
<comment type="similarity">
    <text evidence="1">Belongs to the LysR transcriptional regulatory family.</text>
</comment>
<dbReference type="GO" id="GO:0000976">
    <property type="term" value="F:transcription cis-regulatory region binding"/>
    <property type="evidence" value="ECO:0007669"/>
    <property type="project" value="TreeGrafter"/>
</dbReference>
<dbReference type="PANTHER" id="PTHR30126:SF94">
    <property type="entry name" value="LYSR FAMILY TRANSCRIPTIONAL REGULATOR"/>
    <property type="match status" value="1"/>
</dbReference>
<dbReference type="SUPFAM" id="SSF46785">
    <property type="entry name" value="Winged helix' DNA-binding domain"/>
    <property type="match status" value="1"/>
</dbReference>
<dbReference type="RefSeq" id="WP_044175848.1">
    <property type="nucleotide sequence ID" value="NZ_AP018045.1"/>
</dbReference>
<reference evidence="7 9" key="3">
    <citation type="submission" date="2020-09" db="EMBL/GenBank/DDBJ databases">
        <title>Complete, closed and curated genome sequences of Photobacterium damselae subsp. piscicida isolates from Australia indicate localised evolution and additional plasmid-borne pathogenicity mechanisms.</title>
        <authorList>
            <person name="Baseggio L."/>
            <person name="Silayeva O."/>
            <person name="Buller N."/>
            <person name="Landos M."/>
            <person name="Engelstaedter J."/>
            <person name="Barnes A.C."/>
        </authorList>
    </citation>
    <scope>NUCLEOTIDE SEQUENCE [LARGE SCALE GENOMIC DNA]</scope>
    <source>
        <strain evidence="7 9">AS-16-0540-1</strain>
    </source>
</reference>
<dbReference type="CDD" id="cd05466">
    <property type="entry name" value="PBP2_LTTR_substrate"/>
    <property type="match status" value="1"/>
</dbReference>
<dbReference type="PANTHER" id="PTHR30126">
    <property type="entry name" value="HTH-TYPE TRANSCRIPTIONAL REGULATOR"/>
    <property type="match status" value="1"/>
</dbReference>
<evidence type="ECO:0000313" key="7">
    <source>
        <dbReference type="EMBL" id="QOD57524.1"/>
    </source>
</evidence>
<evidence type="ECO:0000256" key="3">
    <source>
        <dbReference type="ARBA" id="ARBA00023125"/>
    </source>
</evidence>
<protein>
    <submittedName>
        <fullName evidence="6">HTH-type transcriptional regulator CynR</fullName>
    </submittedName>
    <submittedName>
        <fullName evidence="7">LysR family transcriptional regulator</fullName>
    </submittedName>
</protein>
<evidence type="ECO:0000259" key="5">
    <source>
        <dbReference type="PROSITE" id="PS50931"/>
    </source>
</evidence>
<evidence type="ECO:0000313" key="8">
    <source>
        <dbReference type="Proteomes" id="UP000218676"/>
    </source>
</evidence>
<feature type="domain" description="HTH lysR-type" evidence="5">
    <location>
        <begin position="1"/>
        <end position="58"/>
    </location>
</feature>
<proteinExistence type="inferred from homology"/>
<evidence type="ECO:0000313" key="9">
    <source>
        <dbReference type="Proteomes" id="UP000516656"/>
    </source>
</evidence>
<dbReference type="Gene3D" id="1.10.10.10">
    <property type="entry name" value="Winged helix-like DNA-binding domain superfamily/Winged helix DNA-binding domain"/>
    <property type="match status" value="1"/>
</dbReference>
<dbReference type="InterPro" id="IPR036388">
    <property type="entry name" value="WH-like_DNA-bd_sf"/>
</dbReference>
<dbReference type="Gene3D" id="3.40.190.290">
    <property type="match status" value="1"/>
</dbReference>
<dbReference type="InterPro" id="IPR036390">
    <property type="entry name" value="WH_DNA-bd_sf"/>
</dbReference>
<dbReference type="Pfam" id="PF00126">
    <property type="entry name" value="HTH_1"/>
    <property type="match status" value="1"/>
</dbReference>
<dbReference type="InterPro" id="IPR000847">
    <property type="entry name" value="LysR_HTH_N"/>
</dbReference>
<evidence type="ECO:0000313" key="6">
    <source>
        <dbReference type="EMBL" id="BAX53328.1"/>
    </source>
</evidence>
<keyword evidence="2" id="KW-0805">Transcription regulation</keyword>
<evidence type="ECO:0000256" key="2">
    <source>
        <dbReference type="ARBA" id="ARBA00023015"/>
    </source>
</evidence>
<organism evidence="6 8">
    <name type="scientific">Photobacterium damsela subsp. piscicida</name>
    <name type="common">Pasteurella piscicida</name>
    <dbReference type="NCBI Taxonomy" id="38294"/>
    <lineage>
        <taxon>Bacteria</taxon>
        <taxon>Pseudomonadati</taxon>
        <taxon>Pseudomonadota</taxon>
        <taxon>Gammaproteobacteria</taxon>
        <taxon>Vibrionales</taxon>
        <taxon>Vibrionaceae</taxon>
        <taxon>Photobacterium</taxon>
    </lineage>
</organism>
<name>A0A1Q9H5W9_PHODP</name>
<reference evidence="6" key="1">
    <citation type="journal article" date="2017" name="Genome Announc.">
        <title>Whole-Genome Sequence of Photobacterium damselae subsp. piscicida Strain 91-197, Isolated from Hybrid Striped Bass (Morone sp.) in the United States.</title>
        <authorList>
            <person name="Teru Y."/>
            <person name="Hikima J."/>
            <person name="Kono T."/>
            <person name="Sakai M."/>
            <person name="Takano T."/>
            <person name="Hawke J.P."/>
            <person name="Takeyama H."/>
            <person name="Aoki T."/>
        </authorList>
    </citation>
    <scope>NUCLEOTIDE SEQUENCE</scope>
    <source>
        <strain evidence="6">91-197</strain>
    </source>
</reference>
<gene>
    <name evidence="7" type="ORF">IC627_06315</name>
    <name evidence="6" type="ORF">PDPUS_1_01954</name>
</gene>
<evidence type="ECO:0000256" key="1">
    <source>
        <dbReference type="ARBA" id="ARBA00009437"/>
    </source>
</evidence>
<dbReference type="Proteomes" id="UP000516656">
    <property type="component" value="Chromosome 1"/>
</dbReference>
<dbReference type="SUPFAM" id="SSF53850">
    <property type="entry name" value="Periplasmic binding protein-like II"/>
    <property type="match status" value="1"/>
</dbReference>
<dbReference type="PROSITE" id="PS50931">
    <property type="entry name" value="HTH_LYSR"/>
    <property type="match status" value="1"/>
</dbReference>
<keyword evidence="3" id="KW-0238">DNA-binding</keyword>
<dbReference type="AlphaFoldDB" id="A0A1Q9H5W9"/>
<accession>A0A1Q9H5W9</accession>
<dbReference type="InterPro" id="IPR005119">
    <property type="entry name" value="LysR_subst-bd"/>
</dbReference>
<dbReference type="Pfam" id="PF03466">
    <property type="entry name" value="LysR_substrate"/>
    <property type="match status" value="1"/>
</dbReference>
<keyword evidence="4" id="KW-0804">Transcription</keyword>
<evidence type="ECO:0000256" key="4">
    <source>
        <dbReference type="ARBA" id="ARBA00023163"/>
    </source>
</evidence>
<dbReference type="GO" id="GO:0003700">
    <property type="term" value="F:DNA-binding transcription factor activity"/>
    <property type="evidence" value="ECO:0007669"/>
    <property type="project" value="InterPro"/>
</dbReference>
<dbReference type="Proteomes" id="UP000218676">
    <property type="component" value="Chromosome 1"/>
</dbReference>
<dbReference type="EMBL" id="CP061854">
    <property type="protein sequence ID" value="QOD57524.1"/>
    <property type="molecule type" value="Genomic_DNA"/>
</dbReference>
<sequence>MLLEGIETLLMLAQEKTMSRTGSRLYISQSAVSKRIAKLEAKLGKKLIEPKGRHIKLTPDAELLIANVGPSFNEIRGLIYEQQELTDQTYISLDCSETLVAGYLAPIIGSYIEQDPYISITTHHTPIIVEHIQSGEAIIGFCAGHLPPHHGLETIHLLDEPFSIVSKEALLAPPLNLIVNDLKNPANAYQAGLLQKANIIPLMEMDSYTASAQLALAGVAPALVPQSIVSTLNIPTMYCHHFAFLDELTRPIHLLYRANSLKSLRVKTLIETIADAVPKVALTPSTLK</sequence>